<keyword evidence="8 10" id="KW-0675">Receptor</keyword>
<feature type="transmembrane region" description="Helical" evidence="10">
    <location>
        <begin position="166"/>
        <end position="195"/>
    </location>
</feature>
<evidence type="ECO:0000256" key="8">
    <source>
        <dbReference type="ARBA" id="ARBA00023170"/>
    </source>
</evidence>
<keyword evidence="4 10" id="KW-0812">Transmembrane</keyword>
<evidence type="ECO:0000256" key="1">
    <source>
        <dbReference type="ARBA" id="ARBA00004651"/>
    </source>
</evidence>
<evidence type="ECO:0000313" key="12">
    <source>
        <dbReference type="Proteomes" id="UP001159042"/>
    </source>
</evidence>
<comment type="subcellular location">
    <subcellularLocation>
        <location evidence="1 10">Cell membrane</location>
        <topology evidence="1 10">Multi-pass membrane protein</topology>
    </subcellularLocation>
</comment>
<evidence type="ECO:0000256" key="2">
    <source>
        <dbReference type="ARBA" id="ARBA00022475"/>
    </source>
</evidence>
<keyword evidence="2" id="KW-1003">Cell membrane</keyword>
<feature type="transmembrane region" description="Helical" evidence="10">
    <location>
        <begin position="125"/>
        <end position="146"/>
    </location>
</feature>
<dbReference type="AlphaFoldDB" id="A0AAV8VTC9"/>
<dbReference type="Pfam" id="PF02949">
    <property type="entry name" value="7tm_6"/>
    <property type="match status" value="1"/>
</dbReference>
<evidence type="ECO:0000256" key="10">
    <source>
        <dbReference type="RuleBase" id="RU351113"/>
    </source>
</evidence>
<keyword evidence="5 10" id="KW-0552">Olfaction</keyword>
<evidence type="ECO:0000256" key="7">
    <source>
        <dbReference type="ARBA" id="ARBA00023136"/>
    </source>
</evidence>
<protein>
    <recommendedName>
        <fullName evidence="10">Odorant receptor</fullName>
    </recommendedName>
</protein>
<keyword evidence="7 10" id="KW-0472">Membrane</keyword>
<dbReference type="GO" id="GO:0004984">
    <property type="term" value="F:olfactory receptor activity"/>
    <property type="evidence" value="ECO:0007669"/>
    <property type="project" value="InterPro"/>
</dbReference>
<keyword evidence="9 10" id="KW-0807">Transducer</keyword>
<dbReference type="InterPro" id="IPR004117">
    <property type="entry name" value="7tm6_olfct_rcpt"/>
</dbReference>
<name>A0AAV8VTC9_9CUCU</name>
<comment type="caution">
    <text evidence="11">The sequence shown here is derived from an EMBL/GenBank/DDBJ whole genome shotgun (WGS) entry which is preliminary data.</text>
</comment>
<dbReference type="EMBL" id="JANEYG010000032">
    <property type="protein sequence ID" value="KAJ8917578.1"/>
    <property type="molecule type" value="Genomic_DNA"/>
</dbReference>
<dbReference type="GO" id="GO:0005549">
    <property type="term" value="F:odorant binding"/>
    <property type="evidence" value="ECO:0007669"/>
    <property type="project" value="InterPro"/>
</dbReference>
<comment type="caution">
    <text evidence="10">Lacks conserved residue(s) required for the propagation of feature annotation.</text>
</comment>
<evidence type="ECO:0000256" key="9">
    <source>
        <dbReference type="ARBA" id="ARBA00023224"/>
    </source>
</evidence>
<organism evidence="11 12">
    <name type="scientific">Exocentrus adspersus</name>
    <dbReference type="NCBI Taxonomy" id="1586481"/>
    <lineage>
        <taxon>Eukaryota</taxon>
        <taxon>Metazoa</taxon>
        <taxon>Ecdysozoa</taxon>
        <taxon>Arthropoda</taxon>
        <taxon>Hexapoda</taxon>
        <taxon>Insecta</taxon>
        <taxon>Pterygota</taxon>
        <taxon>Neoptera</taxon>
        <taxon>Endopterygota</taxon>
        <taxon>Coleoptera</taxon>
        <taxon>Polyphaga</taxon>
        <taxon>Cucujiformia</taxon>
        <taxon>Chrysomeloidea</taxon>
        <taxon>Cerambycidae</taxon>
        <taxon>Lamiinae</taxon>
        <taxon>Acanthocinini</taxon>
        <taxon>Exocentrus</taxon>
    </lineage>
</organism>
<feature type="transmembrane region" description="Helical" evidence="10">
    <location>
        <begin position="29"/>
        <end position="53"/>
    </location>
</feature>
<sequence length="419" mass="49055">MYFSNLNYCIMMFDLIGVHPEKGYTFKQIFWYLFTLVFWQLTVIYLAILYIVYKEDITIEDVTSSLETFFMTFHGVIKLNLLFYKRKNVRDLLHRMKHFWRADEVENAVERKEHLNQLKFLKRVFIIYNFICICTTISFTCKTFFMEGDYLTFTTYKPEWIPFYALLFYEGIAFVYGVYLPVPGIDMFIVTTFILTKIQFKMLNEEIGRIFSEGSGPNIVDVNTRLKKCADHHVFLLDYVNRINTTFSTGMLGYVAIIVLSMCVEMYIVLSTQTSIVSFIKGAMYIANGLIQYILCYCIPAQAITDEADRTANYTYFNNWHEHLTPSMKTAQIMIISRAQKKTLILAGGFIKVDLEACLKVSRHTSEATILLFPNPNRGRIKARHWRLVPHSNNCIWEKTIKTMVSYAMFIRTIGIRGK</sequence>
<evidence type="ECO:0000313" key="11">
    <source>
        <dbReference type="EMBL" id="KAJ8917578.1"/>
    </source>
</evidence>
<dbReference type="Proteomes" id="UP001159042">
    <property type="component" value="Unassembled WGS sequence"/>
</dbReference>
<gene>
    <name evidence="11" type="ORF">NQ315_000061</name>
</gene>
<keyword evidence="3 10" id="KW-0716">Sensory transduction</keyword>
<proteinExistence type="inferred from homology"/>
<evidence type="ECO:0000256" key="3">
    <source>
        <dbReference type="ARBA" id="ARBA00022606"/>
    </source>
</evidence>
<dbReference type="PANTHER" id="PTHR21137">
    <property type="entry name" value="ODORANT RECEPTOR"/>
    <property type="match status" value="1"/>
</dbReference>
<feature type="transmembrane region" description="Helical" evidence="10">
    <location>
        <begin position="65"/>
        <end position="84"/>
    </location>
</feature>
<dbReference type="GO" id="GO:0005886">
    <property type="term" value="C:plasma membrane"/>
    <property type="evidence" value="ECO:0007669"/>
    <property type="project" value="UniProtKB-SubCell"/>
</dbReference>
<evidence type="ECO:0000256" key="5">
    <source>
        <dbReference type="ARBA" id="ARBA00022725"/>
    </source>
</evidence>
<dbReference type="PANTHER" id="PTHR21137:SF35">
    <property type="entry name" value="ODORANT RECEPTOR 19A-RELATED"/>
    <property type="match status" value="1"/>
</dbReference>
<keyword evidence="6 10" id="KW-1133">Transmembrane helix</keyword>
<comment type="similarity">
    <text evidence="10">Belongs to the insect chemoreceptor superfamily. Heteromeric odorant receptor channel (TC 1.A.69) family.</text>
</comment>
<reference evidence="11 12" key="1">
    <citation type="journal article" date="2023" name="Insect Mol. Biol.">
        <title>Genome sequencing provides insights into the evolution of gene families encoding plant cell wall-degrading enzymes in longhorned beetles.</title>
        <authorList>
            <person name="Shin N.R."/>
            <person name="Okamura Y."/>
            <person name="Kirsch R."/>
            <person name="Pauchet Y."/>
        </authorList>
    </citation>
    <scope>NUCLEOTIDE SEQUENCE [LARGE SCALE GENOMIC DNA]</scope>
    <source>
        <strain evidence="11">EAD_L_NR</strain>
    </source>
</reference>
<dbReference type="GO" id="GO:0007165">
    <property type="term" value="P:signal transduction"/>
    <property type="evidence" value="ECO:0007669"/>
    <property type="project" value="UniProtKB-KW"/>
</dbReference>
<evidence type="ECO:0000256" key="4">
    <source>
        <dbReference type="ARBA" id="ARBA00022692"/>
    </source>
</evidence>
<accession>A0AAV8VTC9</accession>
<evidence type="ECO:0000256" key="6">
    <source>
        <dbReference type="ARBA" id="ARBA00022989"/>
    </source>
</evidence>
<keyword evidence="12" id="KW-1185">Reference proteome</keyword>
<feature type="transmembrane region" description="Helical" evidence="10">
    <location>
        <begin position="251"/>
        <end position="270"/>
    </location>
</feature>